<dbReference type="Gene3D" id="3.30.1130.10">
    <property type="match status" value="1"/>
</dbReference>
<comment type="similarity">
    <text evidence="4 8">Belongs to the DHNA family.</text>
</comment>
<proteinExistence type="inferred from homology"/>
<dbReference type="AlphaFoldDB" id="A0A139SS50"/>
<dbReference type="SUPFAM" id="SSF55620">
    <property type="entry name" value="Tetrahydrobiopterin biosynthesis enzymes-like"/>
    <property type="match status" value="1"/>
</dbReference>
<dbReference type="PANTHER" id="PTHR42844:SF1">
    <property type="entry name" value="DIHYDRONEOPTERIN ALDOLASE 1-RELATED"/>
    <property type="match status" value="1"/>
</dbReference>
<dbReference type="NCBIfam" id="TIGR00526">
    <property type="entry name" value="folB_dom"/>
    <property type="match status" value="1"/>
</dbReference>
<comment type="pathway">
    <text evidence="3 8">Cofactor biosynthesis; tetrahydrofolate biosynthesis; 2-amino-4-hydroxy-6-hydroxymethyl-7,8-dihydropteridine diphosphate from 7,8-dihydroneopterin triphosphate: step 3/4.</text>
</comment>
<dbReference type="FunFam" id="3.30.1130.10:FF:000002">
    <property type="entry name" value="7,8-dihydroneopterin aldolase"/>
    <property type="match status" value="1"/>
</dbReference>
<dbReference type="SMART" id="SM00905">
    <property type="entry name" value="FolB"/>
    <property type="match status" value="1"/>
</dbReference>
<evidence type="ECO:0000256" key="4">
    <source>
        <dbReference type="ARBA" id="ARBA00005708"/>
    </source>
</evidence>
<accession>A0A139SS50</accession>
<evidence type="ECO:0000259" key="9">
    <source>
        <dbReference type="SMART" id="SM00905"/>
    </source>
</evidence>
<keyword evidence="6" id="KW-0413">Isomerase</keyword>
<evidence type="ECO:0000256" key="7">
    <source>
        <dbReference type="ARBA" id="ARBA00023239"/>
    </source>
</evidence>
<reference evidence="10 11" key="1">
    <citation type="submission" date="2016-02" db="EMBL/GenBank/DDBJ databases">
        <authorList>
            <person name="Wen L."/>
            <person name="He K."/>
            <person name="Yang H."/>
        </authorList>
    </citation>
    <scope>NUCLEOTIDE SEQUENCE [LARGE SCALE GENOMIC DNA]</scope>
    <source>
        <strain evidence="10 11">CV58</strain>
    </source>
</reference>
<evidence type="ECO:0000256" key="3">
    <source>
        <dbReference type="ARBA" id="ARBA00005013"/>
    </source>
</evidence>
<evidence type="ECO:0000256" key="2">
    <source>
        <dbReference type="ARBA" id="ARBA00001353"/>
    </source>
</evidence>
<dbReference type="EC" id="4.1.2.25" evidence="8"/>
<organism evidence="10 11">
    <name type="scientific">Ventosimonas gracilis</name>
    <dbReference type="NCBI Taxonomy" id="1680762"/>
    <lineage>
        <taxon>Bacteria</taxon>
        <taxon>Pseudomonadati</taxon>
        <taxon>Pseudomonadota</taxon>
        <taxon>Gammaproteobacteria</taxon>
        <taxon>Pseudomonadales</taxon>
        <taxon>Ventosimonadaceae</taxon>
        <taxon>Ventosimonas</taxon>
    </lineage>
</organism>
<dbReference type="PANTHER" id="PTHR42844">
    <property type="entry name" value="DIHYDRONEOPTERIN ALDOLASE 1-RELATED"/>
    <property type="match status" value="1"/>
</dbReference>
<feature type="domain" description="Dihydroneopterin aldolase/epimerase" evidence="9">
    <location>
        <begin position="4"/>
        <end position="114"/>
    </location>
</feature>
<keyword evidence="11" id="KW-1185">Reference proteome</keyword>
<protein>
    <recommendedName>
        <fullName evidence="8">7,8-dihydroneopterin aldolase</fullName>
        <ecNumber evidence="8">4.1.2.25</ecNumber>
    </recommendedName>
</protein>
<dbReference type="GO" id="GO:0004150">
    <property type="term" value="F:dihydroneopterin aldolase activity"/>
    <property type="evidence" value="ECO:0007669"/>
    <property type="project" value="UniProtKB-UniRule"/>
</dbReference>
<dbReference type="InterPro" id="IPR006156">
    <property type="entry name" value="Dihydroneopterin_aldolase"/>
</dbReference>
<dbReference type="RefSeq" id="WP_068390833.1">
    <property type="nucleotide sequence ID" value="NZ_LSZO01000166.1"/>
</dbReference>
<dbReference type="InterPro" id="IPR043133">
    <property type="entry name" value="GTP-CH-I_C/QueF"/>
</dbReference>
<dbReference type="Pfam" id="PF02152">
    <property type="entry name" value="FolB"/>
    <property type="match status" value="1"/>
</dbReference>
<name>A0A139SS50_9GAMM</name>
<dbReference type="GO" id="GO:0016853">
    <property type="term" value="F:isomerase activity"/>
    <property type="evidence" value="ECO:0007669"/>
    <property type="project" value="UniProtKB-KW"/>
</dbReference>
<gene>
    <name evidence="10" type="ORF">AXE65_03450</name>
</gene>
<dbReference type="GO" id="GO:0046654">
    <property type="term" value="P:tetrahydrofolate biosynthetic process"/>
    <property type="evidence" value="ECO:0007669"/>
    <property type="project" value="UniProtKB-UniRule"/>
</dbReference>
<comment type="caution">
    <text evidence="10">The sequence shown here is derived from an EMBL/GenBank/DDBJ whole genome shotgun (WGS) entry which is preliminary data.</text>
</comment>
<dbReference type="NCBIfam" id="TIGR00525">
    <property type="entry name" value="folB"/>
    <property type="match status" value="1"/>
</dbReference>
<keyword evidence="5 8" id="KW-0289">Folate biosynthesis</keyword>
<dbReference type="UniPathway" id="UPA00077">
    <property type="reaction ID" value="UER00154"/>
</dbReference>
<dbReference type="Proteomes" id="UP000072660">
    <property type="component" value="Unassembled WGS sequence"/>
</dbReference>
<comment type="function">
    <text evidence="8">Catalyzes the conversion of 7,8-dihydroneopterin to 6-hydroxymethyl-7,8-dihydropterin.</text>
</comment>
<dbReference type="EMBL" id="LSZO01000166">
    <property type="protein sequence ID" value="KXU37271.1"/>
    <property type="molecule type" value="Genomic_DNA"/>
</dbReference>
<dbReference type="GO" id="GO:0046656">
    <property type="term" value="P:folic acid biosynthetic process"/>
    <property type="evidence" value="ECO:0007669"/>
    <property type="project" value="UniProtKB-UniRule"/>
</dbReference>
<dbReference type="GO" id="GO:0005737">
    <property type="term" value="C:cytoplasm"/>
    <property type="evidence" value="ECO:0007669"/>
    <property type="project" value="TreeGrafter"/>
</dbReference>
<dbReference type="CDD" id="cd00534">
    <property type="entry name" value="DHNA_DHNTPE"/>
    <property type="match status" value="1"/>
</dbReference>
<evidence type="ECO:0000256" key="6">
    <source>
        <dbReference type="ARBA" id="ARBA00023235"/>
    </source>
</evidence>
<evidence type="ECO:0000313" key="11">
    <source>
        <dbReference type="Proteomes" id="UP000072660"/>
    </source>
</evidence>
<keyword evidence="7 8" id="KW-0456">Lyase</keyword>
<comment type="catalytic activity">
    <reaction evidence="1">
        <text>7,8-dihydroneopterin = 7,8-dihydromonapterin</text>
        <dbReference type="Rhea" id="RHEA:45328"/>
        <dbReference type="ChEBI" id="CHEBI:17001"/>
        <dbReference type="ChEBI" id="CHEBI:71175"/>
        <dbReference type="EC" id="5.1.99.8"/>
    </reaction>
</comment>
<evidence type="ECO:0000256" key="8">
    <source>
        <dbReference type="RuleBase" id="RU362079"/>
    </source>
</evidence>
<dbReference type="OrthoDB" id="9810587at2"/>
<comment type="catalytic activity">
    <reaction evidence="2 8">
        <text>7,8-dihydroneopterin = 6-hydroxymethyl-7,8-dihydropterin + glycolaldehyde</text>
        <dbReference type="Rhea" id="RHEA:10540"/>
        <dbReference type="ChEBI" id="CHEBI:17001"/>
        <dbReference type="ChEBI" id="CHEBI:17071"/>
        <dbReference type="ChEBI" id="CHEBI:44841"/>
        <dbReference type="EC" id="4.1.2.25"/>
    </reaction>
</comment>
<evidence type="ECO:0000256" key="1">
    <source>
        <dbReference type="ARBA" id="ARBA00000693"/>
    </source>
</evidence>
<evidence type="ECO:0000313" key="10">
    <source>
        <dbReference type="EMBL" id="KXU37271.1"/>
    </source>
</evidence>
<sequence>MDKVFIEGLEVAVKIGAYEFERAIIQCLHLDLTCAFDIRPAAATDDLSKALDYAALAESIQQFAQSVQFELLETFAERLAQHLLGEFNLPWLRLKLVKPGVNPLAQRVGLEIERPCSD</sequence>
<evidence type="ECO:0000256" key="5">
    <source>
        <dbReference type="ARBA" id="ARBA00022909"/>
    </source>
</evidence>
<dbReference type="InterPro" id="IPR006157">
    <property type="entry name" value="FolB_dom"/>
</dbReference>